<dbReference type="Pfam" id="PF13174">
    <property type="entry name" value="TPR_6"/>
    <property type="match status" value="1"/>
</dbReference>
<dbReference type="Gene3D" id="1.25.40.10">
    <property type="entry name" value="Tetratricopeptide repeat domain"/>
    <property type="match status" value="4"/>
</dbReference>
<proteinExistence type="predicted"/>
<evidence type="ECO:0000256" key="2">
    <source>
        <dbReference type="SAM" id="SignalP"/>
    </source>
</evidence>
<dbReference type="InterPro" id="IPR019734">
    <property type="entry name" value="TPR_rpt"/>
</dbReference>
<organism evidence="3 4">
    <name type="scientific">Candidatus Nitrospira allomarina</name>
    <dbReference type="NCBI Taxonomy" id="3020900"/>
    <lineage>
        <taxon>Bacteria</taxon>
        <taxon>Pseudomonadati</taxon>
        <taxon>Nitrospirota</taxon>
        <taxon>Nitrospiria</taxon>
        <taxon>Nitrospirales</taxon>
        <taxon>Nitrospiraceae</taxon>
        <taxon>Nitrospira</taxon>
    </lineage>
</organism>
<dbReference type="RefSeq" id="WP_312640484.1">
    <property type="nucleotide sequence ID" value="NZ_CP116967.1"/>
</dbReference>
<keyword evidence="2" id="KW-0732">Signal</keyword>
<dbReference type="PANTHER" id="PTHR12558">
    <property type="entry name" value="CELL DIVISION CYCLE 16,23,27"/>
    <property type="match status" value="1"/>
</dbReference>
<dbReference type="Proteomes" id="UP001302719">
    <property type="component" value="Chromosome"/>
</dbReference>
<gene>
    <name evidence="3" type="ORF">PP769_12265</name>
</gene>
<reference evidence="3 4" key="1">
    <citation type="submission" date="2023-01" db="EMBL/GenBank/DDBJ databases">
        <title>Cultivation and genomic characterization of new, ubiquitous marine nitrite-oxidizing bacteria from the Nitrospirales.</title>
        <authorList>
            <person name="Mueller A.J."/>
            <person name="Daebeler A."/>
            <person name="Herbold C.W."/>
            <person name="Kirkegaard R.H."/>
            <person name="Daims H."/>
        </authorList>
    </citation>
    <scope>NUCLEOTIDE SEQUENCE [LARGE SCALE GENOMIC DNA]</scope>
    <source>
        <strain evidence="3 4">VA</strain>
    </source>
</reference>
<feature type="repeat" description="TPR" evidence="1">
    <location>
        <begin position="361"/>
        <end position="394"/>
    </location>
</feature>
<dbReference type="PANTHER" id="PTHR12558:SF13">
    <property type="entry name" value="CELL DIVISION CYCLE PROTEIN 27 HOMOLOG"/>
    <property type="match status" value="1"/>
</dbReference>
<name>A0AA96GB53_9BACT</name>
<keyword evidence="1" id="KW-0802">TPR repeat</keyword>
<dbReference type="PROSITE" id="PS50005">
    <property type="entry name" value="TPR"/>
    <property type="match status" value="1"/>
</dbReference>
<evidence type="ECO:0000256" key="1">
    <source>
        <dbReference type="PROSITE-ProRule" id="PRU00339"/>
    </source>
</evidence>
<feature type="chain" id="PRO_5041667902" evidence="2">
    <location>
        <begin position="21"/>
        <end position="692"/>
    </location>
</feature>
<dbReference type="EMBL" id="CP116967">
    <property type="protein sequence ID" value="WNM56750.1"/>
    <property type="molecule type" value="Genomic_DNA"/>
</dbReference>
<accession>A0AA96GB53</accession>
<dbReference type="KEGG" id="nall:PP769_12265"/>
<evidence type="ECO:0000313" key="4">
    <source>
        <dbReference type="Proteomes" id="UP001302719"/>
    </source>
</evidence>
<protein>
    <submittedName>
        <fullName evidence="3">Tetratricopeptide repeat protein</fullName>
    </submittedName>
</protein>
<dbReference type="AlphaFoldDB" id="A0AA96GB53"/>
<sequence>MRKCTWIALLCVFWPSAVLGGPCSDFSWYVSRDMVMPEIIRQGRDALRAGQLLEAREMFATYLKEQEHGQFAEGTRWVLASLPDPLDEPGREKFQRIERLQAMKMSDPESVYVPWAVCAMGNVYWEAGWFSEASGIFEDFLRSYPDHPLAGGVMVEAGLGYLGNKQYLEAALILRRVVEEPKWSGHRLKAALGLADATAMAKAWKQAYYWYRVVEAEKPELIRRSGNSSYQYGLTELAVGNPALAISRFLLAVNLHPHEEPSGMALNQISEKLRKDGHEYLALYFADQARQRFPDQEPGRRGQAALTRWVVAFVTQEHAKEDWVKVYHRFDDLEIYLSLSWDYVLETAGKLSHALERDVADEGLLWMGQAYQALGEYADAVQTYTRLILVTSSDERRQAGQGRLARLLQHQIRSFYDSKAWVPLLKFHTDYQDAFQLVPLERERLFIVAQAYQQVNLPAEAWHWYDQLLKEYPDSPLREDIRLQQVVVAQEQGNTSWVREAGASYLREFPNGQGRGRVETILALEALTDKRYEEAIQAFSAALQHVDGEMEQRYVLRNRAGAYRALGRMESMVQDLRRVVSIQPTQVSDVLRLGDAMFDHGDYVEAQHQYDQVLAYEAPPALHTWAKYRLAASLEYMGKPDEAAALLAEIRQLQTRSPELEHTIRSAATAVLDEMSSKEIPPTRIPDAPIQS</sequence>
<dbReference type="Pfam" id="PF13181">
    <property type="entry name" value="TPR_8"/>
    <property type="match status" value="1"/>
</dbReference>
<evidence type="ECO:0000313" key="3">
    <source>
        <dbReference type="EMBL" id="WNM56750.1"/>
    </source>
</evidence>
<dbReference type="SMART" id="SM00028">
    <property type="entry name" value="TPR"/>
    <property type="match status" value="5"/>
</dbReference>
<dbReference type="SUPFAM" id="SSF48452">
    <property type="entry name" value="TPR-like"/>
    <property type="match status" value="3"/>
</dbReference>
<feature type="signal peptide" evidence="2">
    <location>
        <begin position="1"/>
        <end position="20"/>
    </location>
</feature>
<keyword evidence="4" id="KW-1185">Reference proteome</keyword>
<dbReference type="InterPro" id="IPR011990">
    <property type="entry name" value="TPR-like_helical_dom_sf"/>
</dbReference>